<comment type="caution">
    <text evidence="3">The sequence shown here is derived from an EMBL/GenBank/DDBJ whole genome shotgun (WGS) entry which is preliminary data.</text>
</comment>
<evidence type="ECO:0008006" key="5">
    <source>
        <dbReference type="Google" id="ProtNLM"/>
    </source>
</evidence>
<dbReference type="PIRSF" id="PIRSF012565">
    <property type="entry name" value="DUF1027"/>
    <property type="match status" value="1"/>
</dbReference>
<organism evidence="3 4">
    <name type="scientific">Lacticaseibacillus pantheris DSM 15945 = JCM 12539 = NBRC 106106</name>
    <dbReference type="NCBI Taxonomy" id="1423783"/>
    <lineage>
        <taxon>Bacteria</taxon>
        <taxon>Bacillati</taxon>
        <taxon>Bacillota</taxon>
        <taxon>Bacilli</taxon>
        <taxon>Lactobacillales</taxon>
        <taxon>Lactobacillaceae</taxon>
        <taxon>Lacticaseibacillus</taxon>
    </lineage>
</organism>
<evidence type="ECO:0000313" key="3">
    <source>
        <dbReference type="EMBL" id="KRL84935.1"/>
    </source>
</evidence>
<gene>
    <name evidence="3" type="ORF">FC50_GL001890</name>
</gene>
<dbReference type="RefSeq" id="WP_054651191.1">
    <property type="nucleotide sequence ID" value="NZ_AZFJ01000056.1"/>
</dbReference>
<dbReference type="EMBL" id="AZFJ01000056">
    <property type="protein sequence ID" value="KRL84935.1"/>
    <property type="molecule type" value="Genomic_DNA"/>
</dbReference>
<name>A0A0R1TUM5_9LACO</name>
<feature type="compositionally biased region" description="Basic and acidic residues" evidence="2">
    <location>
        <begin position="212"/>
        <end position="227"/>
    </location>
</feature>
<dbReference type="Pfam" id="PF06265">
    <property type="entry name" value="YutD-like"/>
    <property type="match status" value="1"/>
</dbReference>
<reference evidence="3 4" key="1">
    <citation type="journal article" date="2015" name="Genome Announc.">
        <title>Expanding the biotechnology potential of lactobacilli through comparative genomics of 213 strains and associated genera.</title>
        <authorList>
            <person name="Sun Z."/>
            <person name="Harris H.M."/>
            <person name="McCann A."/>
            <person name="Guo C."/>
            <person name="Argimon S."/>
            <person name="Zhang W."/>
            <person name="Yang X."/>
            <person name="Jeffery I.B."/>
            <person name="Cooney J.C."/>
            <person name="Kagawa T.F."/>
            <person name="Liu W."/>
            <person name="Song Y."/>
            <person name="Salvetti E."/>
            <person name="Wrobel A."/>
            <person name="Rasinkangas P."/>
            <person name="Parkhill J."/>
            <person name="Rea M.C."/>
            <person name="O'Sullivan O."/>
            <person name="Ritari J."/>
            <person name="Douillard F.P."/>
            <person name="Paul Ross R."/>
            <person name="Yang R."/>
            <person name="Briner A.E."/>
            <person name="Felis G.E."/>
            <person name="de Vos W.M."/>
            <person name="Barrangou R."/>
            <person name="Klaenhammer T.R."/>
            <person name="Caufield P.W."/>
            <person name="Cui Y."/>
            <person name="Zhang H."/>
            <person name="O'Toole P.W."/>
        </authorList>
    </citation>
    <scope>NUCLEOTIDE SEQUENCE [LARGE SCALE GENOMIC DNA]</scope>
    <source>
        <strain evidence="3 4">DSM 15945</strain>
    </source>
</reference>
<feature type="compositionally biased region" description="Basic residues" evidence="2">
    <location>
        <begin position="160"/>
        <end position="170"/>
    </location>
</feature>
<proteinExistence type="predicted"/>
<accession>A0A0R1TUM5</accession>
<keyword evidence="1" id="KW-1015">Disulfide bond</keyword>
<evidence type="ECO:0000256" key="1">
    <source>
        <dbReference type="PIRSR" id="PIRSR012565-1"/>
    </source>
</evidence>
<dbReference type="STRING" id="1423783.FC50_GL001890"/>
<dbReference type="PATRIC" id="fig|1423783.4.peg.1932"/>
<keyword evidence="4" id="KW-1185">Reference proteome</keyword>
<feature type="region of interest" description="Disordered" evidence="2">
    <location>
        <begin position="1"/>
        <end position="27"/>
    </location>
</feature>
<evidence type="ECO:0000313" key="4">
    <source>
        <dbReference type="Proteomes" id="UP000051922"/>
    </source>
</evidence>
<dbReference type="Proteomes" id="UP000051922">
    <property type="component" value="Unassembled WGS sequence"/>
</dbReference>
<dbReference type="AlphaFoldDB" id="A0A0R1TUM5"/>
<dbReference type="InterPro" id="IPR009370">
    <property type="entry name" value="YutD-like"/>
</dbReference>
<feature type="compositionally biased region" description="Basic residues" evidence="2">
    <location>
        <begin position="133"/>
        <end position="147"/>
    </location>
</feature>
<feature type="disulfide bond" evidence="1">
    <location>
        <begin position="114"/>
        <end position="118"/>
    </location>
</feature>
<feature type="compositionally biased region" description="Low complexity" evidence="2">
    <location>
        <begin position="12"/>
        <end position="27"/>
    </location>
</feature>
<feature type="region of interest" description="Disordered" evidence="2">
    <location>
        <begin position="131"/>
        <end position="262"/>
    </location>
</feature>
<feature type="compositionally biased region" description="Basic and acidic residues" evidence="2">
    <location>
        <begin position="1"/>
        <end position="10"/>
    </location>
</feature>
<sequence>MAKPEEHEDSVAETPTALAADATTNTTPPRVVQVAPDMLTIDGRRYQVVTEYKDAVDREALNNRYDDVLAKYDYIVGDWGYDQLRLRGFYHDDNAQAAADQTISHLEDYLYEFCNFGCAYFVIERLDAPEAKPKRKRAHRGGRGRHRRPDEEQSSQPDYRRRHQEPRKRTQSPDAGRKQHHRSSSESSRPQRDQRPSGHTSRNGGQQRRHTERQSADKQHPYTERRAQTKQPQRGHNQKATTQKDQSGRRFTIRRLDDNHSK</sequence>
<dbReference type="InterPro" id="IPR038141">
    <property type="entry name" value="YutD-like_sf"/>
</dbReference>
<evidence type="ECO:0000256" key="2">
    <source>
        <dbReference type="SAM" id="MobiDB-lite"/>
    </source>
</evidence>
<dbReference type="Gene3D" id="3.50.4.20">
    <property type="match status" value="1"/>
</dbReference>
<feature type="compositionally biased region" description="Polar residues" evidence="2">
    <location>
        <begin position="197"/>
        <end position="206"/>
    </location>
</feature>
<feature type="compositionally biased region" description="Polar residues" evidence="2">
    <location>
        <begin position="229"/>
        <end position="245"/>
    </location>
</feature>
<protein>
    <recommendedName>
        <fullName evidence="5">Transcriptional regulator</fullName>
    </recommendedName>
</protein>